<gene>
    <name evidence="2" type="ORF">COK99_01495</name>
</gene>
<proteinExistence type="predicted"/>
<keyword evidence="1" id="KW-0175">Coiled coil</keyword>
<organism evidence="2 3">
    <name type="scientific">Bacillus thuringiensis</name>
    <dbReference type="NCBI Taxonomy" id="1428"/>
    <lineage>
        <taxon>Bacteria</taxon>
        <taxon>Bacillati</taxon>
        <taxon>Bacillota</taxon>
        <taxon>Bacilli</taxon>
        <taxon>Bacillales</taxon>
        <taxon>Bacillaceae</taxon>
        <taxon>Bacillus</taxon>
        <taxon>Bacillus cereus group</taxon>
    </lineage>
</organism>
<evidence type="ECO:0000313" key="3">
    <source>
        <dbReference type="Proteomes" id="UP000223366"/>
    </source>
</evidence>
<evidence type="ECO:0000256" key="1">
    <source>
        <dbReference type="SAM" id="Coils"/>
    </source>
</evidence>
<feature type="coiled-coil region" evidence="1">
    <location>
        <begin position="41"/>
        <end position="96"/>
    </location>
</feature>
<dbReference type="EMBL" id="NVDU01000003">
    <property type="protein sequence ID" value="PFV35722.1"/>
    <property type="molecule type" value="Genomic_DNA"/>
</dbReference>
<dbReference type="Proteomes" id="UP000223366">
    <property type="component" value="Unassembled WGS sequence"/>
</dbReference>
<name>A0A9X7BT75_BACTU</name>
<comment type="caution">
    <text evidence="2">The sequence shown here is derived from an EMBL/GenBank/DDBJ whole genome shotgun (WGS) entry which is preliminary data.</text>
</comment>
<accession>A0A9X7BT75</accession>
<protein>
    <submittedName>
        <fullName evidence="2">Uncharacterized protein</fullName>
    </submittedName>
</protein>
<sequence length="190" mass="21766">MMKKITPDTLEAVIEHTEAMHKQTGVLLNVSLELDQVYAENKHKDELISQLSDDIEKATDQINDLKTALSEEQNDNSEKEEEIQKLKSTTEELLHDIKERDETIAKLTGNKNEPINFDEFAKKFITIKSSDVIEFLPEEDQKKLGQLLDIIAEGRKEAGKQAHNQYLTINVDEAYSNQVANMMKAHNHYN</sequence>
<evidence type="ECO:0000313" key="2">
    <source>
        <dbReference type="EMBL" id="PFV35722.1"/>
    </source>
</evidence>
<reference evidence="2 3" key="1">
    <citation type="submission" date="2017-09" db="EMBL/GenBank/DDBJ databases">
        <title>Large-scale bioinformatics analysis of Bacillus genomes uncovers conserved roles of natural products in bacterial physiology.</title>
        <authorList>
            <consortium name="Agbiome Team Llc"/>
            <person name="Bleich R.M."/>
            <person name="Grubbs K.J."/>
            <person name="Santa Maria K.C."/>
            <person name="Allen S.E."/>
            <person name="Farag S."/>
            <person name="Shank E.A."/>
            <person name="Bowers A."/>
        </authorList>
    </citation>
    <scope>NUCLEOTIDE SEQUENCE [LARGE SCALE GENOMIC DNA]</scope>
    <source>
        <strain evidence="2 3">AFS060060</strain>
    </source>
</reference>
<dbReference type="AlphaFoldDB" id="A0A9X7BT75"/>